<dbReference type="EMBL" id="AP023086">
    <property type="protein sequence ID" value="BCD97071.1"/>
    <property type="molecule type" value="Genomic_DNA"/>
</dbReference>
<reference evidence="3 4" key="1">
    <citation type="journal article" date="2022" name="IScience">
        <title>An ultrasensitive nanofiber-based assay for enzymatic hydrolysis and deep-sea microbial degradation of cellulose.</title>
        <authorList>
            <person name="Tsudome M."/>
            <person name="Tachioka M."/>
            <person name="Miyazaki M."/>
            <person name="Uchimura K."/>
            <person name="Tsuda M."/>
            <person name="Takaki Y."/>
            <person name="Deguchi S."/>
        </authorList>
    </citation>
    <scope>NUCLEOTIDE SEQUENCE [LARGE SCALE GENOMIC DNA]</scope>
    <source>
        <strain evidence="3 4">GE09</strain>
    </source>
</reference>
<dbReference type="Gene3D" id="2.60.40.1190">
    <property type="match status" value="1"/>
</dbReference>
<sequence length="270" mass="30330">MSYYKHLFSGIALSSLFAVPTYAGVKPETATTYQAPYAKSAPDIDGIPQDAAWSKASWRDIDKLTAGSAPSSNEDFSGRYKVVWTKQHLYILAEISDDILIDSHPNPLEHYWDDDALEIFIDEDNSGGKHLFTYNAFAYHVSLDNQAVDMGPFLTDADEKASKANVRLYPHHIKSQWMRSAETPSKIYWEVQLAAYPDNYKDEYSPKEKAVKPAKLHEGKKLGFMMAYCDSDSPNGRDHFIGDIDIKPVNGDKNRGYIDASVFGVLELSK</sequence>
<organism evidence="3 4">
    <name type="scientific">Marinagarivorans cellulosilyticus</name>
    <dbReference type="NCBI Taxonomy" id="2721545"/>
    <lineage>
        <taxon>Bacteria</taxon>
        <taxon>Pseudomonadati</taxon>
        <taxon>Pseudomonadota</taxon>
        <taxon>Gammaproteobacteria</taxon>
        <taxon>Cellvibrionales</taxon>
        <taxon>Cellvibrionaceae</taxon>
        <taxon>Marinagarivorans</taxon>
    </lineage>
</organism>
<evidence type="ECO:0000313" key="3">
    <source>
        <dbReference type="EMBL" id="BCD97071.1"/>
    </source>
</evidence>
<dbReference type="GO" id="GO:0016052">
    <property type="term" value="P:carbohydrate catabolic process"/>
    <property type="evidence" value="ECO:0007669"/>
    <property type="project" value="InterPro"/>
</dbReference>
<accession>A0AAN1WGA6</accession>
<feature type="domain" description="Carbohydrate-binding" evidence="2">
    <location>
        <begin position="44"/>
        <end position="269"/>
    </location>
</feature>
<dbReference type="AlphaFoldDB" id="A0AAN1WGA6"/>
<proteinExistence type="predicted"/>
<dbReference type="SUPFAM" id="SSF49344">
    <property type="entry name" value="CBD9-like"/>
    <property type="match status" value="1"/>
</dbReference>
<gene>
    <name evidence="3" type="ORF">MARGE09_P1271</name>
</gene>
<dbReference type="Pfam" id="PF06452">
    <property type="entry name" value="CBM9_1"/>
    <property type="match status" value="1"/>
</dbReference>
<keyword evidence="1" id="KW-0732">Signal</keyword>
<protein>
    <recommendedName>
        <fullName evidence="2">Carbohydrate-binding domain-containing protein</fullName>
    </recommendedName>
</protein>
<name>A0AAN1WGA6_9GAMM</name>
<dbReference type="KEGG" id="marq:MARGE09_P1271"/>
<feature type="chain" id="PRO_5042943866" description="Carbohydrate-binding domain-containing protein" evidence="1">
    <location>
        <begin position="24"/>
        <end position="270"/>
    </location>
</feature>
<dbReference type="RefSeq" id="WP_236986547.1">
    <property type="nucleotide sequence ID" value="NZ_AP023086.1"/>
</dbReference>
<dbReference type="InterPro" id="IPR010502">
    <property type="entry name" value="Carb-bd_dom_fam9"/>
</dbReference>
<evidence type="ECO:0000313" key="4">
    <source>
        <dbReference type="Proteomes" id="UP001320119"/>
    </source>
</evidence>
<evidence type="ECO:0000256" key="1">
    <source>
        <dbReference type="SAM" id="SignalP"/>
    </source>
</evidence>
<feature type="signal peptide" evidence="1">
    <location>
        <begin position="1"/>
        <end position="23"/>
    </location>
</feature>
<dbReference type="Proteomes" id="UP001320119">
    <property type="component" value="Chromosome"/>
</dbReference>
<dbReference type="GO" id="GO:0004553">
    <property type="term" value="F:hydrolase activity, hydrolyzing O-glycosyl compounds"/>
    <property type="evidence" value="ECO:0007669"/>
    <property type="project" value="InterPro"/>
</dbReference>
<keyword evidence="4" id="KW-1185">Reference proteome</keyword>
<evidence type="ECO:0000259" key="2">
    <source>
        <dbReference type="Pfam" id="PF06452"/>
    </source>
</evidence>
<dbReference type="GO" id="GO:0030246">
    <property type="term" value="F:carbohydrate binding"/>
    <property type="evidence" value="ECO:0007669"/>
    <property type="project" value="InterPro"/>
</dbReference>